<organism evidence="2 3">
    <name type="scientific">Plantactinospora sonchi</name>
    <dbReference type="NCBI Taxonomy" id="1544735"/>
    <lineage>
        <taxon>Bacteria</taxon>
        <taxon>Bacillati</taxon>
        <taxon>Actinomycetota</taxon>
        <taxon>Actinomycetes</taxon>
        <taxon>Micromonosporales</taxon>
        <taxon>Micromonosporaceae</taxon>
        <taxon>Plantactinospora</taxon>
    </lineage>
</organism>
<proteinExistence type="predicted"/>
<sequence length="656" mass="69943">MAPDPGTTTTTVTCPRCTGTTIVVDPCRCRDGNGGFLVDQSNVGHSNAGQSEATGMGRPWPDCELCGGDGAVAGPCRECHGYGRLRAQLVLTVANLDSGAVASASVVPGSVPPTVAPGGSGWQIALGPVLADLATRVDAAPPTLREVFTPERPPAPDGELSIPLPYDWRPDLPAADRHRIEAAALANRSYAPWLVFVGHGAVTEAGNCLDRLCRLAERLCLDLVVEVRADCSTALTWDIRFETSGAAVPDRPHGQHPDLATAVRHTTVADAFDNLAERCRTAPAHFLHPPPPVAVAIHAEPTDLDQLERRIVGDCGDGAGAQAIWRNGRWWHTRLRTGERGTSFRVLDTGQVAHRSTASLLRTWEPPAPGWRGEPIPYLACDACGGRGTREWFLGCHGCGGTGRRYQGLVLTVTDLERRVVHLNWRPDDGTGPTTLVATQPAGQPVVQLAGGHRLRTWADNFGVRPDELTDPETGHTLDQDLLDGIVTLSDPHGNPVTAYLAAAGRGRPAGRVIVAAVPRDAPPLADLVRLVHGLGLAVQVTVADYQHNAGDPRLVHGVHWQVEVVDPDSPLGPASPPLRQSLPEAVGYCLRFLGPALLATVPVDPDHPLRVPQQPVPPAEPPDPTDHLRQLAARHPGEPVVARLDPRCRRSRATE</sequence>
<comment type="caution">
    <text evidence="2">The sequence shown here is derived from an EMBL/GenBank/DDBJ whole genome shotgun (WGS) entry which is preliminary data.</text>
</comment>
<accession>A0ABU7RS14</accession>
<feature type="region of interest" description="Disordered" evidence="1">
    <location>
        <begin position="606"/>
        <end position="656"/>
    </location>
</feature>
<feature type="compositionally biased region" description="Basic and acidic residues" evidence="1">
    <location>
        <begin position="645"/>
        <end position="656"/>
    </location>
</feature>
<reference evidence="2 3" key="1">
    <citation type="submission" date="2024-01" db="EMBL/GenBank/DDBJ databases">
        <title>Genome insights into Plantactinospora sonchi sp. nov.</title>
        <authorList>
            <person name="Wang L."/>
        </authorList>
    </citation>
    <scope>NUCLEOTIDE SEQUENCE [LARGE SCALE GENOMIC DNA]</scope>
    <source>
        <strain evidence="2 3">NEAU-QY2</strain>
    </source>
</reference>
<dbReference type="Proteomes" id="UP001332243">
    <property type="component" value="Unassembled WGS sequence"/>
</dbReference>
<evidence type="ECO:0000313" key="2">
    <source>
        <dbReference type="EMBL" id="MEE6259285.1"/>
    </source>
</evidence>
<dbReference type="EMBL" id="JAZGQK010000010">
    <property type="protein sequence ID" value="MEE6259285.1"/>
    <property type="molecule type" value="Genomic_DNA"/>
</dbReference>
<evidence type="ECO:0000256" key="1">
    <source>
        <dbReference type="SAM" id="MobiDB-lite"/>
    </source>
</evidence>
<name>A0ABU7RS14_9ACTN</name>
<keyword evidence="3" id="KW-1185">Reference proteome</keyword>
<gene>
    <name evidence="2" type="ORF">V1633_12385</name>
</gene>
<evidence type="ECO:0000313" key="3">
    <source>
        <dbReference type="Proteomes" id="UP001332243"/>
    </source>
</evidence>
<protein>
    <submittedName>
        <fullName evidence="2">Uncharacterized protein</fullName>
    </submittedName>
</protein>